<evidence type="ECO:0000256" key="2">
    <source>
        <dbReference type="ARBA" id="ARBA00023054"/>
    </source>
</evidence>
<sequence>MKKRLGLLLPLVLVVLAFIIYRIFLTDETAESEVVEVVRDKFERYVTSMGELEAHRSTDILIPEVLRGNKIRIRQIVINDLVREGTVVEKGDYVATLDPSEVEEYIKRVTETIEMFEANLEKARMDSSLNLSQARDDIRKALDNVLDKEVKVEQSVYESKAIQRQAQIELEMAQRKYEQKKRNYQKLLRKNTLSVRRIENKLKEEKEQLAVLLKLKADLVITAPQSGVVVYVREWNGEKRKVGARVSRWDPRIAILPDLSTLLSVTYVKEIDITNIYVGMPVKIKIDAFPKEEFEGTVRSVANIGKEIAGQFLNGFKVEIEVDAKGHGLLPGMTSVNRFIIQEMDDELIVPREAVFVKDSFQVVFKKTPLGIVQQKIKTGGENDEFIRVLEGLNEGDKLVLNPPD</sequence>
<gene>
    <name evidence="6" type="ORF">SAMN05444380_107129</name>
</gene>
<protein>
    <submittedName>
        <fullName evidence="6">HlyD family secretion protein</fullName>
    </submittedName>
</protein>
<feature type="coiled-coil region" evidence="3">
    <location>
        <begin position="163"/>
        <end position="215"/>
    </location>
</feature>
<reference evidence="6 7" key="1">
    <citation type="submission" date="2016-10" db="EMBL/GenBank/DDBJ databases">
        <authorList>
            <person name="de Groot N.N."/>
        </authorList>
    </citation>
    <scope>NUCLEOTIDE SEQUENCE [LARGE SCALE GENOMIC DNA]</scope>
    <source>
        <strain evidence="6 7">DSM 19012</strain>
    </source>
</reference>
<dbReference type="STRING" id="385682.SAMN05444380_107129"/>
<evidence type="ECO:0000313" key="6">
    <source>
        <dbReference type="EMBL" id="SFE16420.1"/>
    </source>
</evidence>
<evidence type="ECO:0000256" key="1">
    <source>
        <dbReference type="ARBA" id="ARBA00004196"/>
    </source>
</evidence>
<keyword evidence="7" id="KW-1185">Reference proteome</keyword>
<dbReference type="Gene3D" id="2.40.420.20">
    <property type="match status" value="1"/>
</dbReference>
<dbReference type="Gene3D" id="2.40.30.170">
    <property type="match status" value="1"/>
</dbReference>
<evidence type="ECO:0000256" key="3">
    <source>
        <dbReference type="SAM" id="Coils"/>
    </source>
</evidence>
<evidence type="ECO:0000259" key="4">
    <source>
        <dbReference type="Pfam" id="PF25975"/>
    </source>
</evidence>
<dbReference type="GO" id="GO:0030313">
    <property type="term" value="C:cell envelope"/>
    <property type="evidence" value="ECO:0007669"/>
    <property type="project" value="UniProtKB-SubCell"/>
</dbReference>
<comment type="subcellular location">
    <subcellularLocation>
        <location evidence="1">Cell envelope</location>
    </subcellularLocation>
</comment>
<dbReference type="Pfam" id="PF25990">
    <property type="entry name" value="Beta-barrel_YknX"/>
    <property type="match status" value="1"/>
</dbReference>
<evidence type="ECO:0000259" key="5">
    <source>
        <dbReference type="Pfam" id="PF25990"/>
    </source>
</evidence>
<proteinExistence type="predicted"/>
<dbReference type="Proteomes" id="UP000181976">
    <property type="component" value="Unassembled WGS sequence"/>
</dbReference>
<dbReference type="InterPro" id="IPR058649">
    <property type="entry name" value="CzcB_C"/>
</dbReference>
<dbReference type="OrthoDB" id="1522431at2"/>
<dbReference type="PANTHER" id="PTHR32347:SF23">
    <property type="entry name" value="BLL5650 PROTEIN"/>
    <property type="match status" value="1"/>
</dbReference>
<dbReference type="AlphaFoldDB" id="A0A1I1YER1"/>
<dbReference type="EMBL" id="FONA01000007">
    <property type="protein sequence ID" value="SFE16420.1"/>
    <property type="molecule type" value="Genomic_DNA"/>
</dbReference>
<dbReference type="InParanoid" id="A0A1I1YER1"/>
<keyword evidence="2 3" id="KW-0175">Coiled coil</keyword>
<dbReference type="InterPro" id="IPR050465">
    <property type="entry name" value="UPF0194_transport"/>
</dbReference>
<dbReference type="RefSeq" id="WP_010526158.1">
    <property type="nucleotide sequence ID" value="NZ_AFSL01000005.1"/>
</dbReference>
<accession>A0A1I1YER1</accession>
<dbReference type="InterPro" id="IPR058636">
    <property type="entry name" value="Beta-barrel_YknX"/>
</dbReference>
<dbReference type="Pfam" id="PF25975">
    <property type="entry name" value="CzcB_C"/>
    <property type="match status" value="1"/>
</dbReference>
<organism evidence="6 7">
    <name type="scientific">Thermophagus xiamenensis</name>
    <dbReference type="NCBI Taxonomy" id="385682"/>
    <lineage>
        <taxon>Bacteria</taxon>
        <taxon>Pseudomonadati</taxon>
        <taxon>Bacteroidota</taxon>
        <taxon>Bacteroidia</taxon>
        <taxon>Marinilabiliales</taxon>
        <taxon>Marinilabiliaceae</taxon>
        <taxon>Thermophagus</taxon>
    </lineage>
</organism>
<evidence type="ECO:0000313" key="7">
    <source>
        <dbReference type="Proteomes" id="UP000181976"/>
    </source>
</evidence>
<name>A0A1I1YER1_9BACT</name>
<dbReference type="eggNOG" id="COG0845">
    <property type="taxonomic scope" value="Bacteria"/>
</dbReference>
<feature type="domain" description="YknX-like beta-barrel" evidence="5">
    <location>
        <begin position="268"/>
        <end position="334"/>
    </location>
</feature>
<feature type="domain" description="CzcB-like C-terminal circularly permuted SH3-like" evidence="4">
    <location>
        <begin position="349"/>
        <end position="400"/>
    </location>
</feature>
<dbReference type="PANTHER" id="PTHR32347">
    <property type="entry name" value="EFFLUX SYSTEM COMPONENT YKNX-RELATED"/>
    <property type="match status" value="1"/>
</dbReference>